<evidence type="ECO:0000256" key="10">
    <source>
        <dbReference type="ARBA" id="ARBA00023242"/>
    </source>
</evidence>
<evidence type="ECO:0000256" key="7">
    <source>
        <dbReference type="ARBA" id="ARBA00022801"/>
    </source>
</evidence>
<evidence type="ECO:0000313" key="22">
    <source>
        <dbReference type="EMBL" id="KAK7575959.1"/>
    </source>
</evidence>
<dbReference type="GO" id="GO:0005634">
    <property type="term" value="C:nucleus"/>
    <property type="evidence" value="ECO:0007669"/>
    <property type="project" value="UniProtKB-SubCell"/>
</dbReference>
<evidence type="ECO:0000256" key="8">
    <source>
        <dbReference type="ARBA" id="ARBA00022806"/>
    </source>
</evidence>
<dbReference type="Pfam" id="PF00176">
    <property type="entry name" value="SNF2-rel_dom"/>
    <property type="match status" value="1"/>
</dbReference>
<name>A0AAN9XZA1_9HEMI</name>
<evidence type="ECO:0000256" key="5">
    <source>
        <dbReference type="ARBA" id="ARBA00022741"/>
    </source>
</evidence>
<evidence type="ECO:0000256" key="6">
    <source>
        <dbReference type="ARBA" id="ARBA00022776"/>
    </source>
</evidence>
<dbReference type="InterPro" id="IPR014001">
    <property type="entry name" value="Helicase_ATP-bd"/>
</dbReference>
<dbReference type="EMBL" id="JBBCAQ010000036">
    <property type="protein sequence ID" value="KAK7575959.1"/>
    <property type="molecule type" value="Genomic_DNA"/>
</dbReference>
<dbReference type="GO" id="GO:0016787">
    <property type="term" value="F:hydrolase activity"/>
    <property type="evidence" value="ECO:0007669"/>
    <property type="project" value="UniProtKB-KW"/>
</dbReference>
<evidence type="ECO:0000256" key="1">
    <source>
        <dbReference type="ARBA" id="ARBA00004123"/>
    </source>
</evidence>
<evidence type="ECO:0000256" key="18">
    <source>
        <dbReference type="SAM" id="Coils"/>
    </source>
</evidence>
<dbReference type="PANTHER" id="PTHR45629">
    <property type="entry name" value="SNF2/RAD54 FAMILY MEMBER"/>
    <property type="match status" value="1"/>
</dbReference>
<dbReference type="GO" id="GO:0005524">
    <property type="term" value="F:ATP binding"/>
    <property type="evidence" value="ECO:0007669"/>
    <property type="project" value="UniProtKB-KW"/>
</dbReference>
<keyword evidence="7" id="KW-0378">Hydrolase</keyword>
<dbReference type="GO" id="GO:0006283">
    <property type="term" value="P:transcription-coupled nucleotide-excision repair"/>
    <property type="evidence" value="ECO:0007669"/>
    <property type="project" value="TreeGrafter"/>
</dbReference>
<feature type="region of interest" description="Disordered" evidence="19">
    <location>
        <begin position="236"/>
        <end position="258"/>
    </location>
</feature>
<dbReference type="CDD" id="cd18793">
    <property type="entry name" value="SF2_C_SNF"/>
    <property type="match status" value="1"/>
</dbReference>
<evidence type="ECO:0000256" key="19">
    <source>
        <dbReference type="SAM" id="MobiDB-lite"/>
    </source>
</evidence>
<feature type="region of interest" description="Disordered" evidence="19">
    <location>
        <begin position="190"/>
        <end position="221"/>
    </location>
</feature>
<feature type="domain" description="Helicase ATP-binding" evidence="20">
    <location>
        <begin position="312"/>
        <end position="486"/>
    </location>
</feature>
<feature type="compositionally biased region" description="Basic and acidic residues" evidence="19">
    <location>
        <begin position="897"/>
        <end position="914"/>
    </location>
</feature>
<dbReference type="GO" id="GO:0051321">
    <property type="term" value="P:meiotic cell cycle"/>
    <property type="evidence" value="ECO:0007669"/>
    <property type="project" value="UniProtKB-KW"/>
</dbReference>
<dbReference type="SMART" id="SM00490">
    <property type="entry name" value="HELICc"/>
    <property type="match status" value="1"/>
</dbReference>
<dbReference type="InterPro" id="IPR000330">
    <property type="entry name" value="SNF2_N"/>
</dbReference>
<evidence type="ECO:0000256" key="12">
    <source>
        <dbReference type="ARBA" id="ARBA00023306"/>
    </source>
</evidence>
<dbReference type="GO" id="GO:0004386">
    <property type="term" value="F:helicase activity"/>
    <property type="evidence" value="ECO:0007669"/>
    <property type="project" value="UniProtKB-KW"/>
</dbReference>
<sequence>MEGNSKISDPQVTDEELLLKEENIPGLTICSRNMEEEIMEELNKQFNEQKEENNDVGEEVSVNKDIEKVSLALVSSVENETENERKVRLGEMTPFGSVLQSTSKSCSADESQISRYLQQQALLKKNYVARSKISTNIKTCSKAELLSKPRKRPRQESLGTETVDYIPYYSSCRREKPLLSERATINFEDEAGSDYVPSSDAEESSDEYGSEKKIRPARSRKRRKADSGCFVDGYYSGSNSSPTNSKSTRIRVEKEKDDGNESEFQVRLKAYEKSFEETEMLFHEFQDCHFQIPLEIWSKLYNYQKVGVQWLRELHQQGVGGILADEMGLGKTIQIISFFAGLYYSRLKNKYNSFRGLGPSLIVCPTTLMYQWVKEFHMWLPPLRIAILHACGSFSGEKRNLIRDISRNRGILVTSYSGLVQLSEELLKYSWHYVILDEGHKIRNPDAKVTLTAKQLKTPHRLILSGSPLQNNLEELWSLFDFIFPGKLGSLPLFQSQFAVPITHGGYANASNVEVTIAYKCATVLKELISPYLLRRSKQDVKSHLNLPQKNEQVLFCQLTDVQRDYYKGYINSGDVHRILEGQAQIFVGLINLRKICNHPDLYSGGPKLLTGESDANMPEEERYGYWRKSGKMIVLETLLKIWHKQNHKVLLFSQGKKMLDILELFVRSCKYTYLKMDGTTYIGSRQPLIDKFNSDPNYFIMLLTTKVGGLGINLTGANRIVIFDPDWNPATDTQARERAWRIGQTKDVTIYRLISVGTIEEKIYHRQIFKQFLTNKVLKDPKQRRFFKSNDLFELFTLKESSQQGSTETSAIFAGTGSEINMHVLSMKKRIREKKLEERIDAEVAQHFSESKIQQMKLIAQRISQKLTESKLKEQSTSKEESSKQYAKTSTSPTAPEDRSKSCEVDQEIHPKSAVESATPQNCDAELDFQTVSMKENTPNSSKLNGDSTEPVVSKKKIVEKQDCVAGPSGIVSSKKKKKKSYFEGEFVPFLVSSKKSKRKKGEDEDESIENVQDEYVLQKLFSRAGICSALQHDTIMEGGPADFAIVEQEAQKIAEQAVDELKKSQKQCFPAQSGIPNWTGKYGGISKSGSGSRLLNSNSILDKIKKRNGEVTETKSETQILTTLKNFILTEGGTASTDRLIKKFEDELPPTATPLFKCLLNKICTFYRGPDNVGYWNLKTEFLN</sequence>
<evidence type="ECO:0000256" key="13">
    <source>
        <dbReference type="ARBA" id="ARBA00024776"/>
    </source>
</evidence>
<evidence type="ECO:0000256" key="2">
    <source>
        <dbReference type="ARBA" id="ARBA00011467"/>
    </source>
</evidence>
<evidence type="ECO:0000256" key="3">
    <source>
        <dbReference type="ARBA" id="ARBA00015341"/>
    </source>
</evidence>
<feature type="compositionally biased region" description="Basic and acidic residues" evidence="19">
    <location>
        <begin position="870"/>
        <end position="884"/>
    </location>
</feature>
<proteinExistence type="predicted"/>
<keyword evidence="11" id="KW-0469">Meiosis</keyword>
<keyword evidence="9" id="KW-0067">ATP-binding</keyword>
<evidence type="ECO:0000259" key="20">
    <source>
        <dbReference type="PROSITE" id="PS51192"/>
    </source>
</evidence>
<feature type="coiled-coil region" evidence="18">
    <location>
        <begin position="32"/>
        <end position="59"/>
    </location>
</feature>
<evidence type="ECO:0000256" key="9">
    <source>
        <dbReference type="ARBA" id="ARBA00022840"/>
    </source>
</evidence>
<keyword evidence="18" id="KW-0175">Coiled coil</keyword>
<dbReference type="Gene3D" id="3.40.50.10810">
    <property type="entry name" value="Tandem AAA-ATPase domain"/>
    <property type="match status" value="1"/>
</dbReference>
<evidence type="ECO:0000256" key="17">
    <source>
        <dbReference type="ARBA" id="ARBA00079118"/>
    </source>
</evidence>
<comment type="subunit">
    <text evidence="2">Interacts (via N-terminus) with spn-A/Rad51.</text>
</comment>
<evidence type="ECO:0000256" key="16">
    <source>
        <dbReference type="ARBA" id="ARBA00076356"/>
    </source>
</evidence>
<keyword evidence="12" id="KW-0131">Cell cycle</keyword>
<evidence type="ECO:0000256" key="15">
    <source>
        <dbReference type="ARBA" id="ARBA00071998"/>
    </source>
</evidence>
<dbReference type="InterPro" id="IPR050496">
    <property type="entry name" value="SNF2_RAD54_helicase_repair"/>
</dbReference>
<dbReference type="AlphaFoldDB" id="A0AAN9XZA1"/>
<dbReference type="InterPro" id="IPR049730">
    <property type="entry name" value="SNF2/RAD54-like_C"/>
</dbReference>
<feature type="compositionally biased region" description="Low complexity" evidence="19">
    <location>
        <begin position="236"/>
        <end position="247"/>
    </location>
</feature>
<evidence type="ECO:0000256" key="11">
    <source>
        <dbReference type="ARBA" id="ARBA00023254"/>
    </source>
</evidence>
<evidence type="ECO:0000256" key="14">
    <source>
        <dbReference type="ARBA" id="ARBA00029956"/>
    </source>
</evidence>
<comment type="subcellular location">
    <subcellularLocation>
        <location evidence="1">Nucleus</location>
    </subcellularLocation>
</comment>
<gene>
    <name evidence="22" type="ORF">V9T40_012245</name>
</gene>
<keyword evidence="10" id="KW-0539">Nucleus</keyword>
<dbReference type="Proteomes" id="UP001367676">
    <property type="component" value="Unassembled WGS sequence"/>
</dbReference>
<dbReference type="FunFam" id="3.40.50.10810:FF:000042">
    <property type="entry name" value="SNF2 family helicase-like protein"/>
    <property type="match status" value="1"/>
</dbReference>
<dbReference type="CDD" id="cd18000">
    <property type="entry name" value="DEXHc_ERCC6"/>
    <property type="match status" value="1"/>
</dbReference>
<dbReference type="SUPFAM" id="SSF52540">
    <property type="entry name" value="P-loop containing nucleoside triphosphate hydrolases"/>
    <property type="match status" value="2"/>
</dbReference>
<dbReference type="InterPro" id="IPR027417">
    <property type="entry name" value="P-loop_NTPase"/>
</dbReference>
<reference evidence="22 23" key="1">
    <citation type="submission" date="2024-03" db="EMBL/GenBank/DDBJ databases">
        <title>Adaptation during the transition from Ophiocordyceps entomopathogen to insect associate is accompanied by gene loss and intensified selection.</title>
        <authorList>
            <person name="Ward C.M."/>
            <person name="Onetto C.A."/>
            <person name="Borneman A.R."/>
        </authorList>
    </citation>
    <scope>NUCLEOTIDE SEQUENCE [LARGE SCALE GENOMIC DNA]</scope>
    <source>
        <strain evidence="22">AWRI1</strain>
        <tissue evidence="22">Single Adult Female</tissue>
    </source>
</reference>
<feature type="region of interest" description="Disordered" evidence="19">
    <location>
        <begin position="937"/>
        <end position="956"/>
    </location>
</feature>
<protein>
    <recommendedName>
        <fullName evidence="15">DNA excision repair protein ERCC-6</fullName>
    </recommendedName>
    <alternativeName>
        <fullName evidence="16">ATP-dependent helicase ERCC6</fullName>
    </alternativeName>
    <alternativeName>
        <fullName evidence="17">Cockayne syndrome protein CSB</fullName>
    </alternativeName>
    <alternativeName>
        <fullName evidence="3">DNA repair and recombination protein RAD54-like</fullName>
    </alternativeName>
    <alternativeName>
        <fullName evidence="14">Protein okra</fullName>
    </alternativeName>
</protein>
<feature type="compositionally biased region" description="Polar residues" evidence="19">
    <location>
        <begin position="937"/>
        <end position="949"/>
    </location>
</feature>
<feature type="domain" description="Helicase C-terminal" evidence="21">
    <location>
        <begin position="635"/>
        <end position="794"/>
    </location>
</feature>
<keyword evidence="4" id="KW-0132">Cell division</keyword>
<dbReference type="InterPro" id="IPR001650">
    <property type="entry name" value="Helicase_C-like"/>
</dbReference>
<keyword evidence="8" id="KW-0347">Helicase</keyword>
<evidence type="ECO:0000313" key="23">
    <source>
        <dbReference type="Proteomes" id="UP001367676"/>
    </source>
</evidence>
<organism evidence="22 23">
    <name type="scientific">Parthenolecanium corni</name>
    <dbReference type="NCBI Taxonomy" id="536013"/>
    <lineage>
        <taxon>Eukaryota</taxon>
        <taxon>Metazoa</taxon>
        <taxon>Ecdysozoa</taxon>
        <taxon>Arthropoda</taxon>
        <taxon>Hexapoda</taxon>
        <taxon>Insecta</taxon>
        <taxon>Pterygota</taxon>
        <taxon>Neoptera</taxon>
        <taxon>Paraneoptera</taxon>
        <taxon>Hemiptera</taxon>
        <taxon>Sternorrhyncha</taxon>
        <taxon>Coccoidea</taxon>
        <taxon>Coccidae</taxon>
        <taxon>Parthenolecanium</taxon>
    </lineage>
</organism>
<dbReference type="SMART" id="SM00487">
    <property type="entry name" value="DEXDc"/>
    <property type="match status" value="1"/>
</dbReference>
<dbReference type="GO" id="GO:0051301">
    <property type="term" value="P:cell division"/>
    <property type="evidence" value="ECO:0007669"/>
    <property type="project" value="UniProtKB-KW"/>
</dbReference>
<dbReference type="Gene3D" id="3.40.50.300">
    <property type="entry name" value="P-loop containing nucleotide triphosphate hydrolases"/>
    <property type="match status" value="1"/>
</dbReference>
<keyword evidence="5" id="KW-0547">Nucleotide-binding</keyword>
<dbReference type="CDD" id="cd22254">
    <property type="entry name" value="CSB_WHD"/>
    <property type="match status" value="1"/>
</dbReference>
<dbReference type="PANTHER" id="PTHR45629:SF7">
    <property type="entry name" value="DNA EXCISION REPAIR PROTEIN ERCC-6-RELATED"/>
    <property type="match status" value="1"/>
</dbReference>
<feature type="region of interest" description="Disordered" evidence="19">
    <location>
        <begin position="870"/>
        <end position="923"/>
    </location>
</feature>
<comment type="function">
    <text evidence="13">Involved in mitotic DNA repair and meiotic recombination. Functions in the recombinational DNA repair pathway. Essential for interhomolog gene conversion (GC), but may have a less important role in intersister GC than spn-A/Rad51. In the presence of DNA, spn-A/Rad51 enhances the ATPase activity of okr/Rad54.</text>
</comment>
<keyword evidence="6" id="KW-0498">Mitosis</keyword>
<dbReference type="Pfam" id="PF00271">
    <property type="entry name" value="Helicase_C"/>
    <property type="match status" value="1"/>
</dbReference>
<dbReference type="PROSITE" id="PS51194">
    <property type="entry name" value="HELICASE_CTER"/>
    <property type="match status" value="1"/>
</dbReference>
<dbReference type="InterPro" id="IPR038718">
    <property type="entry name" value="SNF2-like_sf"/>
</dbReference>
<comment type="caution">
    <text evidence="22">The sequence shown here is derived from an EMBL/GenBank/DDBJ whole genome shotgun (WGS) entry which is preliminary data.</text>
</comment>
<accession>A0AAN9XZA1</accession>
<dbReference type="FunFam" id="3.40.50.300:FF:000863">
    <property type="entry name" value="DNA excision repair protein ERCC-6"/>
    <property type="match status" value="1"/>
</dbReference>
<keyword evidence="23" id="KW-1185">Reference proteome</keyword>
<dbReference type="GO" id="GO:0008094">
    <property type="term" value="F:ATP-dependent activity, acting on DNA"/>
    <property type="evidence" value="ECO:0007669"/>
    <property type="project" value="TreeGrafter"/>
</dbReference>
<evidence type="ECO:0000259" key="21">
    <source>
        <dbReference type="PROSITE" id="PS51194"/>
    </source>
</evidence>
<evidence type="ECO:0000256" key="4">
    <source>
        <dbReference type="ARBA" id="ARBA00022618"/>
    </source>
</evidence>
<dbReference type="PROSITE" id="PS51192">
    <property type="entry name" value="HELICASE_ATP_BIND_1"/>
    <property type="match status" value="1"/>
</dbReference>